<dbReference type="EC" id="2.7.7.33" evidence="4"/>
<feature type="domain" description="Nucleotidyl transferase" evidence="3">
    <location>
        <begin position="5"/>
        <end position="121"/>
    </location>
</feature>
<organism evidence="4 5">
    <name type="scientific">Lederbergia lenta</name>
    <name type="common">Bacillus lentus</name>
    <dbReference type="NCBI Taxonomy" id="1467"/>
    <lineage>
        <taxon>Bacteria</taxon>
        <taxon>Bacillati</taxon>
        <taxon>Bacillota</taxon>
        <taxon>Bacilli</taxon>
        <taxon>Bacillales</taxon>
        <taxon>Bacillaceae</taxon>
        <taxon>Lederbergia</taxon>
    </lineage>
</organism>
<sequence>MKVGILAAGIGSRLQPYTNDKPKALLEINKTTMIGNLIKQLKDNNLKDFVIIVGHEDKKLINYLRNTFPKDHFKFIYNSNYYNMNNIYSFYLLKPYVLNEDLILANSDLICEDAIVELLAKSPLNTVMVDNKKKLNEESMKILINDKGHISQMGKELIPSASYGEYIGLLKLSHDRVSQIMETVGDFIHKGEVNVWYENAINKDLRILELLPISTSGHQWFEIDTHEDYSSAKEIFGL</sequence>
<dbReference type="RefSeq" id="WP_066146646.1">
    <property type="nucleotide sequence ID" value="NZ_CBCSGM010000011.1"/>
</dbReference>
<dbReference type="STRING" id="1348624.GCA_001591545_04033"/>
<name>A0A2X4WBE8_LEDLE</name>
<evidence type="ECO:0000259" key="3">
    <source>
        <dbReference type="Pfam" id="PF00483"/>
    </source>
</evidence>
<proteinExistence type="predicted"/>
<protein>
    <submittedName>
        <fullName evidence="4">Nucleotidyl transferase/aminotransferase, classes I and II</fullName>
        <ecNumber evidence="4">2.7.7.33</ecNumber>
    </submittedName>
</protein>
<keyword evidence="5" id="KW-1185">Reference proteome</keyword>
<keyword evidence="2 4" id="KW-0548">Nucleotidyltransferase</keyword>
<dbReference type="KEGG" id="blen:NCTC4824_03250"/>
<gene>
    <name evidence="4" type="primary">rfbF</name>
    <name evidence="4" type="ORF">NCTC4824_03250</name>
</gene>
<dbReference type="PANTHER" id="PTHR43584:SF8">
    <property type="entry name" value="N-ACETYLMURAMATE ALPHA-1-PHOSPHATE URIDYLYLTRANSFERASE"/>
    <property type="match status" value="1"/>
</dbReference>
<dbReference type="SUPFAM" id="SSF53448">
    <property type="entry name" value="Nucleotide-diphospho-sugar transferases"/>
    <property type="match status" value="1"/>
</dbReference>
<evidence type="ECO:0000313" key="4">
    <source>
        <dbReference type="EMBL" id="SQI61486.1"/>
    </source>
</evidence>
<dbReference type="InterPro" id="IPR005835">
    <property type="entry name" value="NTP_transferase_dom"/>
</dbReference>
<dbReference type="AlphaFoldDB" id="A0A2X4WBE8"/>
<dbReference type="Gene3D" id="3.90.550.10">
    <property type="entry name" value="Spore Coat Polysaccharide Biosynthesis Protein SpsA, Chain A"/>
    <property type="match status" value="1"/>
</dbReference>
<evidence type="ECO:0000256" key="2">
    <source>
        <dbReference type="ARBA" id="ARBA00022695"/>
    </source>
</evidence>
<keyword evidence="1 4" id="KW-0808">Transferase</keyword>
<dbReference type="EMBL" id="LS483476">
    <property type="protein sequence ID" value="SQI61486.1"/>
    <property type="molecule type" value="Genomic_DNA"/>
</dbReference>
<dbReference type="Proteomes" id="UP000249134">
    <property type="component" value="Chromosome 1"/>
</dbReference>
<dbReference type="InterPro" id="IPR029044">
    <property type="entry name" value="Nucleotide-diphossugar_trans"/>
</dbReference>
<reference evidence="4 5" key="1">
    <citation type="submission" date="2018-06" db="EMBL/GenBank/DDBJ databases">
        <authorList>
            <consortium name="Pathogen Informatics"/>
            <person name="Doyle S."/>
        </authorList>
    </citation>
    <scope>NUCLEOTIDE SEQUENCE [LARGE SCALE GENOMIC DNA]</scope>
    <source>
        <strain evidence="4 5">NCTC4824</strain>
    </source>
</reference>
<keyword evidence="4" id="KW-0032">Aminotransferase</keyword>
<accession>A0A2X4WBE8</accession>
<dbReference type="Pfam" id="PF00483">
    <property type="entry name" value="NTP_transferase"/>
    <property type="match status" value="1"/>
</dbReference>
<evidence type="ECO:0000313" key="5">
    <source>
        <dbReference type="Proteomes" id="UP000249134"/>
    </source>
</evidence>
<dbReference type="GO" id="GO:0047343">
    <property type="term" value="F:glucose-1-phosphate cytidylyltransferase activity"/>
    <property type="evidence" value="ECO:0007669"/>
    <property type="project" value="UniProtKB-EC"/>
</dbReference>
<dbReference type="InterPro" id="IPR050065">
    <property type="entry name" value="GlmU-like"/>
</dbReference>
<dbReference type="PANTHER" id="PTHR43584">
    <property type="entry name" value="NUCLEOTIDYL TRANSFERASE"/>
    <property type="match status" value="1"/>
</dbReference>
<dbReference type="GO" id="GO:0008483">
    <property type="term" value="F:transaminase activity"/>
    <property type="evidence" value="ECO:0007669"/>
    <property type="project" value="UniProtKB-KW"/>
</dbReference>
<evidence type="ECO:0000256" key="1">
    <source>
        <dbReference type="ARBA" id="ARBA00022679"/>
    </source>
</evidence>